<keyword evidence="6" id="KW-1133">Transmembrane helix</keyword>
<evidence type="ECO:0000256" key="7">
    <source>
        <dbReference type="ARBA" id="ARBA00023128"/>
    </source>
</evidence>
<evidence type="ECO:0000256" key="8">
    <source>
        <dbReference type="ARBA" id="ARBA00023136"/>
    </source>
</evidence>
<evidence type="ECO:0000256" key="1">
    <source>
        <dbReference type="ARBA" id="ARBA00004225"/>
    </source>
</evidence>
<reference evidence="11" key="2">
    <citation type="submission" date="2024-10" db="UniProtKB">
        <authorList>
            <consortium name="EnsemblProtists"/>
        </authorList>
    </citation>
    <scope>IDENTIFICATION</scope>
</reference>
<comment type="subcellular location">
    <subcellularLocation>
        <location evidence="1">Mitochondrion membrane</location>
        <topology evidence="1">Multi-pass membrane protein</topology>
    </subcellularLocation>
</comment>
<evidence type="ECO:0000256" key="5">
    <source>
        <dbReference type="ARBA" id="ARBA00022737"/>
    </source>
</evidence>
<evidence type="ECO:0000256" key="6">
    <source>
        <dbReference type="ARBA" id="ARBA00022989"/>
    </source>
</evidence>
<reference evidence="12" key="1">
    <citation type="journal article" date="2013" name="Nature">
        <title>Pan genome of the phytoplankton Emiliania underpins its global distribution.</title>
        <authorList>
            <person name="Read B.A."/>
            <person name="Kegel J."/>
            <person name="Klute M.J."/>
            <person name="Kuo A."/>
            <person name="Lefebvre S.C."/>
            <person name="Maumus F."/>
            <person name="Mayer C."/>
            <person name="Miller J."/>
            <person name="Monier A."/>
            <person name="Salamov A."/>
            <person name="Young J."/>
            <person name="Aguilar M."/>
            <person name="Claverie J.M."/>
            <person name="Frickenhaus S."/>
            <person name="Gonzalez K."/>
            <person name="Herman E.K."/>
            <person name="Lin Y.C."/>
            <person name="Napier J."/>
            <person name="Ogata H."/>
            <person name="Sarno A.F."/>
            <person name="Shmutz J."/>
            <person name="Schroeder D."/>
            <person name="de Vargas C."/>
            <person name="Verret F."/>
            <person name="von Dassow P."/>
            <person name="Valentin K."/>
            <person name="Van de Peer Y."/>
            <person name="Wheeler G."/>
            <person name="Dacks J.B."/>
            <person name="Delwiche C.F."/>
            <person name="Dyhrman S.T."/>
            <person name="Glockner G."/>
            <person name="John U."/>
            <person name="Richards T."/>
            <person name="Worden A.Z."/>
            <person name="Zhang X."/>
            <person name="Grigoriev I.V."/>
            <person name="Allen A.E."/>
            <person name="Bidle K."/>
            <person name="Borodovsky M."/>
            <person name="Bowler C."/>
            <person name="Brownlee C."/>
            <person name="Cock J.M."/>
            <person name="Elias M."/>
            <person name="Gladyshev V.N."/>
            <person name="Groth M."/>
            <person name="Guda C."/>
            <person name="Hadaegh A."/>
            <person name="Iglesias-Rodriguez M.D."/>
            <person name="Jenkins J."/>
            <person name="Jones B.M."/>
            <person name="Lawson T."/>
            <person name="Leese F."/>
            <person name="Lindquist E."/>
            <person name="Lobanov A."/>
            <person name="Lomsadze A."/>
            <person name="Malik S.B."/>
            <person name="Marsh M.E."/>
            <person name="Mackinder L."/>
            <person name="Mock T."/>
            <person name="Mueller-Roeber B."/>
            <person name="Pagarete A."/>
            <person name="Parker M."/>
            <person name="Probert I."/>
            <person name="Quesneville H."/>
            <person name="Raines C."/>
            <person name="Rensing S.A."/>
            <person name="Riano-Pachon D.M."/>
            <person name="Richier S."/>
            <person name="Rokitta S."/>
            <person name="Shiraiwa Y."/>
            <person name="Soanes D.M."/>
            <person name="van der Giezen M."/>
            <person name="Wahlund T.M."/>
            <person name="Williams B."/>
            <person name="Wilson W."/>
            <person name="Wolfe G."/>
            <person name="Wurch L.L."/>
        </authorList>
    </citation>
    <scope>NUCLEOTIDE SEQUENCE</scope>
</reference>
<evidence type="ECO:0000256" key="2">
    <source>
        <dbReference type="ARBA" id="ARBA00006375"/>
    </source>
</evidence>
<dbReference type="GeneID" id="17285626"/>
<evidence type="ECO:0000256" key="4">
    <source>
        <dbReference type="ARBA" id="ARBA00022692"/>
    </source>
</evidence>
<keyword evidence="3 10" id="KW-0813">Transport</keyword>
<dbReference type="STRING" id="2903.R1FMS8"/>
<dbReference type="AlphaFoldDB" id="A0A0D3KX70"/>
<organism evidence="11 12">
    <name type="scientific">Emiliania huxleyi (strain CCMP1516)</name>
    <dbReference type="NCBI Taxonomy" id="280463"/>
    <lineage>
        <taxon>Eukaryota</taxon>
        <taxon>Haptista</taxon>
        <taxon>Haptophyta</taxon>
        <taxon>Prymnesiophyceae</taxon>
        <taxon>Isochrysidales</taxon>
        <taxon>Noelaerhabdaceae</taxon>
        <taxon>Emiliania</taxon>
    </lineage>
</organism>
<evidence type="ECO:0000256" key="3">
    <source>
        <dbReference type="ARBA" id="ARBA00022448"/>
    </source>
</evidence>
<dbReference type="PROSITE" id="PS50920">
    <property type="entry name" value="SOLCAR"/>
    <property type="match status" value="1"/>
</dbReference>
<keyword evidence="4 9" id="KW-0812">Transmembrane</keyword>
<sequence>MGRALSGWSEVAAGSVAGVANQIVCHPFDTVRTRVQADPSLRKQSLNMKTLMRVETSVAGFYKGILPPLLAQGVYKSVLFSVNAFTHRRLADRGVSKSTATVAACGATSGAVNSFVVTPVELLRNQLMMQGVGGPRRYYSAVDVLRHCWAVSGRRPTFVVMRFYAALPVTLARDSLGMANYFSGFFHMTQALQQTRGRHQLRTWELMLAGSCAGVLFWCVALPLDCIKSRIQVSAPP</sequence>
<protein>
    <recommendedName>
        <fullName evidence="13">Mitochondrial carrier protein</fullName>
    </recommendedName>
</protein>
<dbReference type="KEGG" id="ehx:EMIHUDRAFT_69716"/>
<dbReference type="RefSeq" id="XP_005792784.1">
    <property type="nucleotide sequence ID" value="XM_005792727.1"/>
</dbReference>
<name>A0A0D3KX70_EMIH1</name>
<keyword evidence="8 9" id="KW-0472">Membrane</keyword>
<keyword evidence="12" id="KW-1185">Reference proteome</keyword>
<keyword evidence="7" id="KW-0496">Mitochondrion</keyword>
<dbReference type="EnsemblProtists" id="EOD40355">
    <property type="protein sequence ID" value="EOD40355"/>
    <property type="gene ID" value="EMIHUDRAFT_69716"/>
</dbReference>
<dbReference type="InterPro" id="IPR023395">
    <property type="entry name" value="MCP_dom_sf"/>
</dbReference>
<dbReference type="Gene3D" id="1.50.40.10">
    <property type="entry name" value="Mitochondrial carrier domain"/>
    <property type="match status" value="2"/>
</dbReference>
<accession>A0A0D3KX70</accession>
<evidence type="ECO:0000256" key="9">
    <source>
        <dbReference type="PROSITE-ProRule" id="PRU00282"/>
    </source>
</evidence>
<dbReference type="PaxDb" id="2903-EOD40355"/>
<dbReference type="PANTHER" id="PTHR45624">
    <property type="entry name" value="MITOCHONDRIAL BASIC AMINO ACIDS TRANSPORTER-RELATED"/>
    <property type="match status" value="1"/>
</dbReference>
<proteinExistence type="inferred from homology"/>
<evidence type="ECO:0000313" key="11">
    <source>
        <dbReference type="EnsemblProtists" id="EOD40355"/>
    </source>
</evidence>
<comment type="similarity">
    <text evidence="2 10">Belongs to the mitochondrial carrier (TC 2.A.29) family.</text>
</comment>
<dbReference type="GO" id="GO:0022857">
    <property type="term" value="F:transmembrane transporter activity"/>
    <property type="evidence" value="ECO:0007669"/>
    <property type="project" value="TreeGrafter"/>
</dbReference>
<dbReference type="Proteomes" id="UP000013827">
    <property type="component" value="Unassembled WGS sequence"/>
</dbReference>
<dbReference type="eggNOG" id="KOG0758">
    <property type="taxonomic scope" value="Eukaryota"/>
</dbReference>
<evidence type="ECO:0008006" key="13">
    <source>
        <dbReference type="Google" id="ProtNLM"/>
    </source>
</evidence>
<dbReference type="GO" id="GO:0031966">
    <property type="term" value="C:mitochondrial membrane"/>
    <property type="evidence" value="ECO:0007669"/>
    <property type="project" value="UniProtKB-SubCell"/>
</dbReference>
<keyword evidence="5" id="KW-0677">Repeat</keyword>
<dbReference type="HOGENOM" id="CLU_015166_16_3_1"/>
<evidence type="ECO:0000313" key="12">
    <source>
        <dbReference type="Proteomes" id="UP000013827"/>
    </source>
</evidence>
<feature type="repeat" description="Solcar" evidence="9">
    <location>
        <begin position="5"/>
        <end position="89"/>
    </location>
</feature>
<dbReference type="Pfam" id="PF00153">
    <property type="entry name" value="Mito_carr"/>
    <property type="match status" value="3"/>
</dbReference>
<dbReference type="InterPro" id="IPR018108">
    <property type="entry name" value="MCP_transmembrane"/>
</dbReference>
<dbReference type="InterPro" id="IPR050567">
    <property type="entry name" value="Mitochondrial_Carrier"/>
</dbReference>
<evidence type="ECO:0000256" key="10">
    <source>
        <dbReference type="RuleBase" id="RU000488"/>
    </source>
</evidence>
<dbReference type="SUPFAM" id="SSF103506">
    <property type="entry name" value="Mitochondrial carrier"/>
    <property type="match status" value="1"/>
</dbReference>